<dbReference type="InterPro" id="IPR036890">
    <property type="entry name" value="HATPase_C_sf"/>
</dbReference>
<keyword evidence="4" id="KW-1185">Reference proteome</keyword>
<comment type="caution">
    <text evidence="3">The sequence shown here is derived from an EMBL/GenBank/DDBJ whole genome shotgun (WGS) entry which is preliminary data.</text>
</comment>
<dbReference type="Pfam" id="PF10090">
    <property type="entry name" value="HPTransfase"/>
    <property type="match status" value="1"/>
</dbReference>
<dbReference type="Gene3D" id="3.30.565.10">
    <property type="entry name" value="Histidine kinase-like ATPase, C-terminal domain"/>
    <property type="match status" value="1"/>
</dbReference>
<gene>
    <name evidence="3" type="ORF">ACFSCT_15435</name>
</gene>
<dbReference type="Gene3D" id="1.10.287.130">
    <property type="match status" value="1"/>
</dbReference>
<feature type="region of interest" description="Disordered" evidence="1">
    <location>
        <begin position="1"/>
        <end position="29"/>
    </location>
</feature>
<evidence type="ECO:0000313" key="3">
    <source>
        <dbReference type="EMBL" id="MFD1883112.1"/>
    </source>
</evidence>
<organism evidence="3 4">
    <name type="scientific">Paracoccus pacificus</name>
    <dbReference type="NCBI Taxonomy" id="1463598"/>
    <lineage>
        <taxon>Bacteria</taxon>
        <taxon>Pseudomonadati</taxon>
        <taxon>Pseudomonadota</taxon>
        <taxon>Alphaproteobacteria</taxon>
        <taxon>Rhodobacterales</taxon>
        <taxon>Paracoccaceae</taxon>
        <taxon>Paracoccus</taxon>
    </lineage>
</organism>
<dbReference type="InterPro" id="IPR018762">
    <property type="entry name" value="ChpT_C"/>
</dbReference>
<accession>A0ABW4RAF8</accession>
<feature type="domain" description="Histidine phosphotransferase ChpT C-terminal" evidence="2">
    <location>
        <begin position="109"/>
        <end position="230"/>
    </location>
</feature>
<dbReference type="Proteomes" id="UP001597213">
    <property type="component" value="Unassembled WGS sequence"/>
</dbReference>
<proteinExistence type="predicted"/>
<name>A0ABW4RAF8_9RHOB</name>
<dbReference type="EMBL" id="JBHUEN010000043">
    <property type="protein sequence ID" value="MFD1883112.1"/>
    <property type="molecule type" value="Genomic_DNA"/>
</dbReference>
<dbReference type="RefSeq" id="WP_379144170.1">
    <property type="nucleotide sequence ID" value="NZ_JBHUEN010000043.1"/>
</dbReference>
<evidence type="ECO:0000259" key="2">
    <source>
        <dbReference type="Pfam" id="PF10090"/>
    </source>
</evidence>
<evidence type="ECO:0000313" key="4">
    <source>
        <dbReference type="Proteomes" id="UP001597213"/>
    </source>
</evidence>
<protein>
    <submittedName>
        <fullName evidence="3">Histidine phosphotransferase family protein</fullName>
    </submittedName>
</protein>
<evidence type="ECO:0000256" key="1">
    <source>
        <dbReference type="SAM" id="MobiDB-lite"/>
    </source>
</evidence>
<reference evidence="4" key="1">
    <citation type="journal article" date="2019" name="Int. J. Syst. Evol. Microbiol.">
        <title>The Global Catalogue of Microorganisms (GCM) 10K type strain sequencing project: providing services to taxonomists for standard genome sequencing and annotation.</title>
        <authorList>
            <consortium name="The Broad Institute Genomics Platform"/>
            <consortium name="The Broad Institute Genome Sequencing Center for Infectious Disease"/>
            <person name="Wu L."/>
            <person name="Ma J."/>
        </authorList>
    </citation>
    <scope>NUCLEOTIDE SEQUENCE [LARGE SCALE GENOMIC DNA]</scope>
    <source>
        <strain evidence="4">CCUG 56029</strain>
    </source>
</reference>
<sequence length="236" mass="25252">MSFHSTPPARPTLQAATRPAGDPGTPVPGLSEAELAGLIGSRLCHDLISPLGAIGNGVELLGLTGEYPGLAASPELQLIAQSVEAARGRIRVFRVAFGQAAADQRLSRSEIATIISDVEAAGRLKVAFQPESDHPKGQIKMILLALMCMETAMPWGGRVVVAQAEDRWRLVGESQRVKADQALWHWLGHQTPTDEARVPPQPTAAEVHFPTLAAEAAHQGRKIAWELDEQGAEISF</sequence>